<keyword evidence="2" id="KW-0326">Glycosidase</keyword>
<dbReference type="InterPro" id="IPR017853">
    <property type="entry name" value="GH"/>
</dbReference>
<dbReference type="SMART" id="SM00642">
    <property type="entry name" value="Aamy"/>
    <property type="match status" value="1"/>
</dbReference>
<dbReference type="GO" id="GO:0016798">
    <property type="term" value="F:hydrolase activity, acting on glycosyl bonds"/>
    <property type="evidence" value="ECO:0007669"/>
    <property type="project" value="UniProtKB-KW"/>
</dbReference>
<dbReference type="InterPro" id="IPR006047">
    <property type="entry name" value="GH13_cat_dom"/>
</dbReference>
<proteinExistence type="predicted"/>
<dbReference type="PANTHER" id="PTHR10357:SF210">
    <property type="entry name" value="MALTODEXTRIN GLUCOSIDASE"/>
    <property type="match status" value="1"/>
</dbReference>
<keyword evidence="1" id="KW-0378">Hydrolase</keyword>
<dbReference type="PANTHER" id="PTHR10357">
    <property type="entry name" value="ALPHA-AMYLASE FAMILY MEMBER"/>
    <property type="match status" value="1"/>
</dbReference>
<dbReference type="Gene3D" id="2.60.40.1180">
    <property type="entry name" value="Golgi alpha-mannosidase II"/>
    <property type="match status" value="1"/>
</dbReference>
<evidence type="ECO:0000313" key="5">
    <source>
        <dbReference type="Proteomes" id="UP000077339"/>
    </source>
</evidence>
<dbReference type="STRING" id="1453497.AT15_08490"/>
<dbReference type="CDD" id="cd11338">
    <property type="entry name" value="AmyAc_CMD"/>
    <property type="match status" value="1"/>
</dbReference>
<dbReference type="SUPFAM" id="SSF51011">
    <property type="entry name" value="Glycosyl hydrolase domain"/>
    <property type="match status" value="1"/>
</dbReference>
<evidence type="ECO:0000259" key="3">
    <source>
        <dbReference type="SMART" id="SM00642"/>
    </source>
</evidence>
<dbReference type="InterPro" id="IPR013780">
    <property type="entry name" value="Glyco_hydro_b"/>
</dbReference>
<name>A0A176K202_9BACT</name>
<dbReference type="Pfam" id="PF00128">
    <property type="entry name" value="Alpha-amylase"/>
    <property type="match status" value="1"/>
</dbReference>
<dbReference type="SUPFAM" id="SSF51445">
    <property type="entry name" value="(Trans)glycosidases"/>
    <property type="match status" value="1"/>
</dbReference>
<sequence length="674" mass="78124">MNRTITIFLLLIMLPVILLSVDFFISSTEQPYIYGDFNDWQPLKMEKAAGSWWFAEVDLKPGTYKYYFATEGGRRIVDPFKSQLLEGSDTLNKIEVKDPADFFGLSDKDFLFKIWDRDYFNPVKPGEFFITFSATEGISDSFYLILNGEKYEMNLLRNYDRVNYFRLHLQNVKELNFYFGFSRGNEKLYFGANGLSDSTVTSFSIPLDDLPVDYFDTPEWSKGAIYYQIFPERFANGDPKNDPENSQDWYIDPQKANLGSSGFFGGDLQGVLDHLDHLYELEIDALYFNPIFESPSSHKYDTTDYLMIDDNFGNYALFSKLVSELNSMGKRVILDGVFNHTGYQFWAFQDIREKGKESAYFDWYFIKGSKPRKYKGHAMNYIAWGGYGDMPKLNVLNPEVTEYIKKVIEKYNSAGISGWRLDVAGEVKPEFWRLQFRPFLKELNENAIMVGEIWGDARVYLQGDLFDSVMNYQFRDAVIEYVARIGHSAKKFVNMTDYYLKRYPPQVLASLWNMLDSHDTERFLTTVYGNEKLFKIAIGLQMTFIGSPVIYYGDEVGMMGGKDPDNRRPMPWKKELWNEDIFNYYKKLISIRKGHPALKNGDYRVISAFNSLLVYKRELGDDILLIIANPGDKAEKLSGITGKYKELLTGETLDIEELYVPSESFFILEPAKAE</sequence>
<accession>A0A176K202</accession>
<dbReference type="InterPro" id="IPR014756">
    <property type="entry name" value="Ig_E-set"/>
</dbReference>
<dbReference type="InterPro" id="IPR013783">
    <property type="entry name" value="Ig-like_fold"/>
</dbReference>
<evidence type="ECO:0000256" key="2">
    <source>
        <dbReference type="ARBA" id="ARBA00023295"/>
    </source>
</evidence>
<reference evidence="4 5" key="1">
    <citation type="submission" date="2014-02" db="EMBL/GenBank/DDBJ databases">
        <title>Kosmotoga genome sequencing.</title>
        <authorList>
            <person name="Pollo S.M."/>
            <person name="Charchuk R."/>
            <person name="Nesbo C.L."/>
        </authorList>
    </citation>
    <scope>NUCLEOTIDE SEQUENCE [LARGE SCALE GENOMIC DNA]</scope>
    <source>
        <strain evidence="4 5">S304</strain>
    </source>
</reference>
<feature type="domain" description="Glycosyl hydrolase family 13 catalytic" evidence="3">
    <location>
        <begin position="228"/>
        <end position="592"/>
    </location>
</feature>
<dbReference type="Proteomes" id="UP000077339">
    <property type="component" value="Unassembled WGS sequence"/>
</dbReference>
<keyword evidence="5" id="KW-1185">Reference proteome</keyword>
<dbReference type="InterPro" id="IPR045857">
    <property type="entry name" value="O16G_dom_2"/>
</dbReference>
<comment type="caution">
    <text evidence="4">The sequence shown here is derived from an EMBL/GenBank/DDBJ whole genome shotgun (WGS) entry which is preliminary data.</text>
</comment>
<dbReference type="EMBL" id="JFHK01000005">
    <property type="protein sequence ID" value="OAA31004.1"/>
    <property type="molecule type" value="Genomic_DNA"/>
</dbReference>
<gene>
    <name evidence="4" type="ORF">AT15_08490</name>
</gene>
<dbReference type="CDD" id="cd02859">
    <property type="entry name" value="E_set_AMPKbeta_like_N"/>
    <property type="match status" value="1"/>
</dbReference>
<dbReference type="GO" id="GO:0005975">
    <property type="term" value="P:carbohydrate metabolic process"/>
    <property type="evidence" value="ECO:0007669"/>
    <property type="project" value="InterPro"/>
</dbReference>
<dbReference type="PATRIC" id="fig|1453497.3.peg.1682"/>
<dbReference type="AlphaFoldDB" id="A0A176K202"/>
<dbReference type="RefSeq" id="WP_068346758.1">
    <property type="nucleotide sequence ID" value="NZ_JFHK01000005.1"/>
</dbReference>
<evidence type="ECO:0000256" key="1">
    <source>
        <dbReference type="ARBA" id="ARBA00022801"/>
    </source>
</evidence>
<organism evidence="4 5">
    <name type="scientific">Kosmotoga arenicorallina S304</name>
    <dbReference type="NCBI Taxonomy" id="1453497"/>
    <lineage>
        <taxon>Bacteria</taxon>
        <taxon>Thermotogati</taxon>
        <taxon>Thermotogota</taxon>
        <taxon>Thermotogae</taxon>
        <taxon>Kosmotogales</taxon>
        <taxon>Kosmotogaceae</taxon>
        <taxon>Kosmotoga</taxon>
    </lineage>
</organism>
<dbReference type="Gene3D" id="3.20.20.80">
    <property type="entry name" value="Glycosidases"/>
    <property type="match status" value="1"/>
</dbReference>
<dbReference type="Gene3D" id="2.60.40.10">
    <property type="entry name" value="Immunoglobulins"/>
    <property type="match status" value="1"/>
</dbReference>
<evidence type="ECO:0000313" key="4">
    <source>
        <dbReference type="EMBL" id="OAA31004.1"/>
    </source>
</evidence>
<dbReference type="OrthoDB" id="9805159at2"/>
<protein>
    <submittedName>
        <fullName evidence="4">Alpha-amylase</fullName>
    </submittedName>
</protein>
<dbReference type="SUPFAM" id="SSF81296">
    <property type="entry name" value="E set domains"/>
    <property type="match status" value="2"/>
</dbReference>
<dbReference type="Gene3D" id="3.90.400.10">
    <property type="entry name" value="Oligo-1,6-glucosidase, Domain 2"/>
    <property type="match status" value="1"/>
</dbReference>